<sequence length="99" mass="10518">MQFSLAVVACLQALALAHPHVAPPEHDLILPRKNENGTNVTDHADQDVPVFKKPCVCPAVICDPRMNAKSICQCQAQAALACSIKSEGTCPPPKDNACT</sequence>
<organism evidence="2 3">
    <name type="scientific">Diaporthe australafricana</name>
    <dbReference type="NCBI Taxonomy" id="127596"/>
    <lineage>
        <taxon>Eukaryota</taxon>
        <taxon>Fungi</taxon>
        <taxon>Dikarya</taxon>
        <taxon>Ascomycota</taxon>
        <taxon>Pezizomycotina</taxon>
        <taxon>Sordariomycetes</taxon>
        <taxon>Sordariomycetidae</taxon>
        <taxon>Diaporthales</taxon>
        <taxon>Diaporthaceae</taxon>
        <taxon>Diaporthe</taxon>
    </lineage>
</organism>
<keyword evidence="1" id="KW-0732">Signal</keyword>
<comment type="caution">
    <text evidence="2">The sequence shown here is derived from an EMBL/GenBank/DDBJ whole genome shotgun (WGS) entry which is preliminary data.</text>
</comment>
<evidence type="ECO:0000256" key="1">
    <source>
        <dbReference type="SAM" id="SignalP"/>
    </source>
</evidence>
<name>A0ABR3X4F7_9PEZI</name>
<dbReference type="EMBL" id="JAWRVE010000035">
    <property type="protein sequence ID" value="KAL1870834.1"/>
    <property type="molecule type" value="Genomic_DNA"/>
</dbReference>
<reference evidence="2 3" key="1">
    <citation type="journal article" date="2024" name="IMA Fungus">
        <title>IMA Genome - F19 : A genome assembly and annotation guide to empower mycologists, including annotated draft genome sequences of Ceratocystis pirilliformis, Diaporthe australafricana, Fusarium ophioides, Paecilomyces lecythidis, and Sporothrix stenoceras.</title>
        <authorList>
            <person name="Aylward J."/>
            <person name="Wilson A.M."/>
            <person name="Visagie C.M."/>
            <person name="Spraker J."/>
            <person name="Barnes I."/>
            <person name="Buitendag C."/>
            <person name="Ceriani C."/>
            <person name="Del Mar Angel L."/>
            <person name="du Plessis D."/>
            <person name="Fuchs T."/>
            <person name="Gasser K."/>
            <person name="Kramer D."/>
            <person name="Li W."/>
            <person name="Munsamy K."/>
            <person name="Piso A."/>
            <person name="Price J.L."/>
            <person name="Sonnekus B."/>
            <person name="Thomas C."/>
            <person name="van der Nest A."/>
            <person name="van Dijk A."/>
            <person name="van Heerden A."/>
            <person name="van Vuuren N."/>
            <person name="Yilmaz N."/>
            <person name="Duong T.A."/>
            <person name="van der Merwe N.A."/>
            <person name="Wingfield M.J."/>
            <person name="Wingfield B.D."/>
        </authorList>
    </citation>
    <scope>NUCLEOTIDE SEQUENCE [LARGE SCALE GENOMIC DNA]</scope>
    <source>
        <strain evidence="2 3">CMW 18300</strain>
    </source>
</reference>
<proteinExistence type="predicted"/>
<keyword evidence="3" id="KW-1185">Reference proteome</keyword>
<protein>
    <submittedName>
        <fullName evidence="2">Uncharacterized protein</fullName>
    </submittedName>
</protein>
<feature type="chain" id="PRO_5045595442" evidence="1">
    <location>
        <begin position="18"/>
        <end position="99"/>
    </location>
</feature>
<feature type="signal peptide" evidence="1">
    <location>
        <begin position="1"/>
        <end position="17"/>
    </location>
</feature>
<evidence type="ECO:0000313" key="3">
    <source>
        <dbReference type="Proteomes" id="UP001583177"/>
    </source>
</evidence>
<accession>A0ABR3X4F7</accession>
<gene>
    <name evidence="2" type="ORF">Daus18300_004922</name>
</gene>
<dbReference type="Proteomes" id="UP001583177">
    <property type="component" value="Unassembled WGS sequence"/>
</dbReference>
<evidence type="ECO:0000313" key="2">
    <source>
        <dbReference type="EMBL" id="KAL1870834.1"/>
    </source>
</evidence>